<dbReference type="GO" id="GO:0055085">
    <property type="term" value="P:transmembrane transport"/>
    <property type="evidence" value="ECO:0007669"/>
    <property type="project" value="InterPro"/>
</dbReference>
<sequence length="277" mass="30016">MMQPSSRLVGIVRHLLLATGAMLVLLPLLWAIRISFLPAEDVFSPQFHLLPSRWIGFENYARALTASPLLRFLVNGVVVCAAIILCQVLVAIPCAYILAKGRIVGLRLIWLAVLVGLVVPPAALALPLFIMAAQLGLIDTYAALILPWTISPLGIFLLRQAFLRVPDELIEAARLDGLGEVEILARILVPLITPAIGALIMISLVAHWNDLLWPSVVVTSGDKATPPFGVMLFQVQEIGSDYGPLLAGAIMIAAPLLLVFILTQRRFLDGLSWTGSK</sequence>
<evidence type="ECO:0000313" key="9">
    <source>
        <dbReference type="EMBL" id="SJZ57968.1"/>
    </source>
</evidence>
<feature type="transmembrane region" description="Helical" evidence="7">
    <location>
        <begin position="141"/>
        <end position="162"/>
    </location>
</feature>
<keyword evidence="4 7" id="KW-0812">Transmembrane</keyword>
<dbReference type="Gene3D" id="1.10.3720.10">
    <property type="entry name" value="MetI-like"/>
    <property type="match status" value="1"/>
</dbReference>
<keyword evidence="10" id="KW-1185">Reference proteome</keyword>
<keyword evidence="9" id="KW-0762">Sugar transport</keyword>
<dbReference type="EMBL" id="FUWJ01000001">
    <property type="protein sequence ID" value="SJZ57968.1"/>
    <property type="molecule type" value="Genomic_DNA"/>
</dbReference>
<dbReference type="InterPro" id="IPR000515">
    <property type="entry name" value="MetI-like"/>
</dbReference>
<keyword evidence="2 7" id="KW-0813">Transport</keyword>
<comment type="subcellular location">
    <subcellularLocation>
        <location evidence="1 7">Cell membrane</location>
        <topology evidence="1 7">Multi-pass membrane protein</topology>
    </subcellularLocation>
</comment>
<evidence type="ECO:0000313" key="10">
    <source>
        <dbReference type="Proteomes" id="UP000190092"/>
    </source>
</evidence>
<feature type="domain" description="ABC transmembrane type-1" evidence="8">
    <location>
        <begin position="73"/>
        <end position="263"/>
    </location>
</feature>
<accession>A0A1T4LTV4</accession>
<dbReference type="OrthoDB" id="9815445at2"/>
<dbReference type="PROSITE" id="PS50928">
    <property type="entry name" value="ABC_TM1"/>
    <property type="match status" value="1"/>
</dbReference>
<evidence type="ECO:0000256" key="3">
    <source>
        <dbReference type="ARBA" id="ARBA00022475"/>
    </source>
</evidence>
<dbReference type="CDD" id="cd06261">
    <property type="entry name" value="TM_PBP2"/>
    <property type="match status" value="1"/>
</dbReference>
<protein>
    <submittedName>
        <fullName evidence="9">Multiple sugar transport system permease protein</fullName>
    </submittedName>
</protein>
<dbReference type="GO" id="GO:0005886">
    <property type="term" value="C:plasma membrane"/>
    <property type="evidence" value="ECO:0007669"/>
    <property type="project" value="UniProtKB-SubCell"/>
</dbReference>
<dbReference type="AlphaFoldDB" id="A0A1T4LTV4"/>
<dbReference type="InterPro" id="IPR035906">
    <property type="entry name" value="MetI-like_sf"/>
</dbReference>
<keyword evidence="5 7" id="KW-1133">Transmembrane helix</keyword>
<proteinExistence type="inferred from homology"/>
<feature type="transmembrane region" description="Helical" evidence="7">
    <location>
        <begin position="242"/>
        <end position="262"/>
    </location>
</feature>
<evidence type="ECO:0000256" key="1">
    <source>
        <dbReference type="ARBA" id="ARBA00004651"/>
    </source>
</evidence>
<evidence type="ECO:0000256" key="4">
    <source>
        <dbReference type="ARBA" id="ARBA00022692"/>
    </source>
</evidence>
<dbReference type="PANTHER" id="PTHR43744:SF12">
    <property type="entry name" value="ABC TRANSPORTER PERMEASE PROTEIN MG189-RELATED"/>
    <property type="match status" value="1"/>
</dbReference>
<evidence type="ECO:0000259" key="8">
    <source>
        <dbReference type="PROSITE" id="PS50928"/>
    </source>
</evidence>
<reference evidence="10" key="1">
    <citation type="submission" date="2017-02" db="EMBL/GenBank/DDBJ databases">
        <authorList>
            <person name="Varghese N."/>
            <person name="Submissions S."/>
        </authorList>
    </citation>
    <scope>NUCLEOTIDE SEQUENCE [LARGE SCALE GENOMIC DNA]</scope>
    <source>
        <strain evidence="10">ATCC 27094</strain>
    </source>
</reference>
<organism evidence="9 10">
    <name type="scientific">Enhydrobacter aerosaccus</name>
    <dbReference type="NCBI Taxonomy" id="225324"/>
    <lineage>
        <taxon>Bacteria</taxon>
        <taxon>Pseudomonadati</taxon>
        <taxon>Pseudomonadota</taxon>
        <taxon>Alphaproteobacteria</taxon>
        <taxon>Hyphomicrobiales</taxon>
        <taxon>Enhydrobacter</taxon>
    </lineage>
</organism>
<keyword evidence="3" id="KW-1003">Cell membrane</keyword>
<evidence type="ECO:0000256" key="2">
    <source>
        <dbReference type="ARBA" id="ARBA00022448"/>
    </source>
</evidence>
<feature type="transmembrane region" description="Helical" evidence="7">
    <location>
        <begin position="108"/>
        <end position="135"/>
    </location>
</feature>
<dbReference type="RefSeq" id="WP_085933308.1">
    <property type="nucleotide sequence ID" value="NZ_FUWJ01000001.1"/>
</dbReference>
<evidence type="ECO:0000256" key="6">
    <source>
        <dbReference type="ARBA" id="ARBA00023136"/>
    </source>
</evidence>
<dbReference type="Pfam" id="PF00528">
    <property type="entry name" value="BPD_transp_1"/>
    <property type="match status" value="1"/>
</dbReference>
<dbReference type="SUPFAM" id="SSF161098">
    <property type="entry name" value="MetI-like"/>
    <property type="match status" value="1"/>
</dbReference>
<dbReference type="Proteomes" id="UP000190092">
    <property type="component" value="Unassembled WGS sequence"/>
</dbReference>
<comment type="similarity">
    <text evidence="7">Belongs to the binding-protein-dependent transport system permease family.</text>
</comment>
<evidence type="ECO:0000256" key="5">
    <source>
        <dbReference type="ARBA" id="ARBA00022989"/>
    </source>
</evidence>
<name>A0A1T4LTV4_9HYPH</name>
<dbReference type="STRING" id="225324.SAMN02745126_01710"/>
<feature type="transmembrane region" description="Helical" evidence="7">
    <location>
        <begin position="183"/>
        <end position="206"/>
    </location>
</feature>
<gene>
    <name evidence="9" type="ORF">SAMN02745126_01710</name>
</gene>
<evidence type="ECO:0000256" key="7">
    <source>
        <dbReference type="RuleBase" id="RU363032"/>
    </source>
</evidence>
<keyword evidence="6 7" id="KW-0472">Membrane</keyword>
<feature type="transmembrane region" description="Helical" evidence="7">
    <location>
        <begin position="72"/>
        <end position="96"/>
    </location>
</feature>
<dbReference type="PANTHER" id="PTHR43744">
    <property type="entry name" value="ABC TRANSPORTER PERMEASE PROTEIN MG189-RELATED-RELATED"/>
    <property type="match status" value="1"/>
</dbReference>